<keyword evidence="2" id="KW-0560">Oxidoreductase</keyword>
<dbReference type="Proteomes" id="UP001165427">
    <property type="component" value="Unassembled WGS sequence"/>
</dbReference>
<evidence type="ECO:0000259" key="1">
    <source>
        <dbReference type="PROSITE" id="PS51725"/>
    </source>
</evidence>
<dbReference type="Pfam" id="PF03992">
    <property type="entry name" value="ABM"/>
    <property type="match status" value="1"/>
</dbReference>
<proteinExistence type="predicted"/>
<dbReference type="EMBL" id="JALJRB010000003">
    <property type="protein sequence ID" value="MCJ8499836.1"/>
    <property type="molecule type" value="Genomic_DNA"/>
</dbReference>
<evidence type="ECO:0000313" key="3">
    <source>
        <dbReference type="Proteomes" id="UP001165427"/>
    </source>
</evidence>
<dbReference type="Gene3D" id="3.30.70.100">
    <property type="match status" value="1"/>
</dbReference>
<organism evidence="2 3">
    <name type="scientific">Desulfatitalea alkaliphila</name>
    <dbReference type="NCBI Taxonomy" id="2929485"/>
    <lineage>
        <taxon>Bacteria</taxon>
        <taxon>Pseudomonadati</taxon>
        <taxon>Thermodesulfobacteriota</taxon>
        <taxon>Desulfobacteria</taxon>
        <taxon>Desulfobacterales</taxon>
        <taxon>Desulfosarcinaceae</taxon>
        <taxon>Desulfatitalea</taxon>
    </lineage>
</organism>
<comment type="caution">
    <text evidence="2">The sequence shown here is derived from an EMBL/GenBank/DDBJ whole genome shotgun (WGS) entry which is preliminary data.</text>
</comment>
<evidence type="ECO:0000313" key="2">
    <source>
        <dbReference type="EMBL" id="MCJ8499836.1"/>
    </source>
</evidence>
<dbReference type="GO" id="GO:0004497">
    <property type="term" value="F:monooxygenase activity"/>
    <property type="evidence" value="ECO:0007669"/>
    <property type="project" value="UniProtKB-KW"/>
</dbReference>
<sequence>MTMNTIPEKRLEIQQTLLSMIEPTVKKAGCLSFGVFCDIENANRFSLLGEWKTRQYLNRHLSSQEFGVLLGTKALLCEPLEIQIYTVSHLEGMTAIKKIRNKAGSAAVPNADSRR</sequence>
<dbReference type="SUPFAM" id="SSF54909">
    <property type="entry name" value="Dimeric alpha+beta barrel"/>
    <property type="match status" value="1"/>
</dbReference>
<name>A0AA41R1B2_9BACT</name>
<feature type="domain" description="ABM" evidence="1">
    <location>
        <begin position="1"/>
        <end position="85"/>
    </location>
</feature>
<gene>
    <name evidence="2" type="ORF">MRX98_04560</name>
</gene>
<accession>A0AA41R1B2</accession>
<reference evidence="2" key="1">
    <citation type="submission" date="2022-04" db="EMBL/GenBank/DDBJ databases">
        <title>Desulfatitalea alkaliphila sp. nov., a novel anaerobic sulfate-reducing bacterium isolated from terrestrial mud volcano, Taman Peninsula, Russia.</title>
        <authorList>
            <person name="Khomyakova M.A."/>
            <person name="Merkel A.Y."/>
            <person name="Slobodkin A.I."/>
        </authorList>
    </citation>
    <scope>NUCLEOTIDE SEQUENCE</scope>
    <source>
        <strain evidence="2">M08but</strain>
    </source>
</reference>
<dbReference type="PROSITE" id="PS51725">
    <property type="entry name" value="ABM"/>
    <property type="match status" value="1"/>
</dbReference>
<dbReference type="InterPro" id="IPR007138">
    <property type="entry name" value="ABM_dom"/>
</dbReference>
<keyword evidence="3" id="KW-1185">Reference proteome</keyword>
<protein>
    <submittedName>
        <fullName evidence="2">Antibiotic biosynthesis monooxygenase</fullName>
    </submittedName>
</protein>
<dbReference type="InterPro" id="IPR011008">
    <property type="entry name" value="Dimeric_a/b-barrel"/>
</dbReference>
<keyword evidence="2" id="KW-0503">Monooxygenase</keyword>
<dbReference type="AlphaFoldDB" id="A0AA41R1B2"/>